<evidence type="ECO:0000313" key="7">
    <source>
        <dbReference type="EMBL" id="SFV38790.1"/>
    </source>
</evidence>
<keyword evidence="8" id="KW-1185">Reference proteome</keyword>
<dbReference type="InterPro" id="IPR000847">
    <property type="entry name" value="LysR_HTH_N"/>
</dbReference>
<dbReference type="Pfam" id="PF03466">
    <property type="entry name" value="LysR_substrate"/>
    <property type="match status" value="1"/>
</dbReference>
<evidence type="ECO:0000256" key="2">
    <source>
        <dbReference type="ARBA" id="ARBA00022458"/>
    </source>
</evidence>
<evidence type="ECO:0000259" key="6">
    <source>
        <dbReference type="PROSITE" id="PS50931"/>
    </source>
</evidence>
<keyword evidence="4 7" id="KW-0238">DNA-binding</keyword>
<evidence type="ECO:0000256" key="4">
    <source>
        <dbReference type="ARBA" id="ARBA00023125"/>
    </source>
</evidence>
<dbReference type="GO" id="GO:0003677">
    <property type="term" value="F:DNA binding"/>
    <property type="evidence" value="ECO:0007669"/>
    <property type="project" value="UniProtKB-KW"/>
</dbReference>
<dbReference type="CDD" id="cd08459">
    <property type="entry name" value="PBP2_DntR_NahR_LinR_like"/>
    <property type="match status" value="1"/>
</dbReference>
<dbReference type="InterPro" id="IPR036388">
    <property type="entry name" value="WH-like_DNA-bd_sf"/>
</dbReference>
<evidence type="ECO:0000256" key="3">
    <source>
        <dbReference type="ARBA" id="ARBA00023015"/>
    </source>
</evidence>
<dbReference type="InterPro" id="IPR005119">
    <property type="entry name" value="LysR_subst-bd"/>
</dbReference>
<dbReference type="PANTHER" id="PTHR30118:SF15">
    <property type="entry name" value="TRANSCRIPTIONAL REGULATORY PROTEIN"/>
    <property type="match status" value="1"/>
</dbReference>
<keyword evidence="2" id="KW-0536">Nodulation</keyword>
<dbReference type="InterPro" id="IPR050389">
    <property type="entry name" value="LysR-type_TF"/>
</dbReference>
<reference evidence="8" key="1">
    <citation type="submission" date="2016-10" db="EMBL/GenBank/DDBJ databases">
        <authorList>
            <person name="Varghese N."/>
            <person name="Submissions S."/>
        </authorList>
    </citation>
    <scope>NUCLEOTIDE SEQUENCE [LARGE SCALE GENOMIC DNA]</scope>
    <source>
        <strain evidence="8">DSM 1565</strain>
    </source>
</reference>
<evidence type="ECO:0000313" key="8">
    <source>
        <dbReference type="Proteomes" id="UP000199423"/>
    </source>
</evidence>
<dbReference type="PROSITE" id="PS50931">
    <property type="entry name" value="HTH_LYSR"/>
    <property type="match status" value="1"/>
</dbReference>
<accession>A0A1I7NVV1</accession>
<name>A0A1I7NVV1_9HYPH</name>
<keyword evidence="3" id="KW-0805">Transcription regulation</keyword>
<dbReference type="Pfam" id="PF00126">
    <property type="entry name" value="HTH_1"/>
    <property type="match status" value="1"/>
</dbReference>
<dbReference type="PRINTS" id="PR00039">
    <property type="entry name" value="HTHLYSR"/>
</dbReference>
<dbReference type="InterPro" id="IPR036390">
    <property type="entry name" value="WH_DNA-bd_sf"/>
</dbReference>
<dbReference type="Proteomes" id="UP000199423">
    <property type="component" value="Unassembled WGS sequence"/>
</dbReference>
<dbReference type="Gene3D" id="1.10.10.10">
    <property type="entry name" value="Winged helix-like DNA-binding domain superfamily/Winged helix DNA-binding domain"/>
    <property type="match status" value="1"/>
</dbReference>
<evidence type="ECO:0000256" key="1">
    <source>
        <dbReference type="ARBA" id="ARBA00009437"/>
    </source>
</evidence>
<organism evidence="7 8">
    <name type="scientific">Hyphomicrobium facile</name>
    <dbReference type="NCBI Taxonomy" id="51670"/>
    <lineage>
        <taxon>Bacteria</taxon>
        <taxon>Pseudomonadati</taxon>
        <taxon>Pseudomonadota</taxon>
        <taxon>Alphaproteobacteria</taxon>
        <taxon>Hyphomicrobiales</taxon>
        <taxon>Hyphomicrobiaceae</taxon>
        <taxon>Hyphomicrobium</taxon>
    </lineage>
</organism>
<comment type="similarity">
    <text evidence="1">Belongs to the LysR transcriptional regulatory family.</text>
</comment>
<dbReference type="SUPFAM" id="SSF46785">
    <property type="entry name" value="Winged helix' DNA-binding domain"/>
    <property type="match status" value="1"/>
</dbReference>
<dbReference type="GO" id="GO:0003700">
    <property type="term" value="F:DNA-binding transcription factor activity"/>
    <property type="evidence" value="ECO:0007669"/>
    <property type="project" value="InterPro"/>
</dbReference>
<sequence>MVDLKSFDLNLLRVLNVLFELRSITKTARRLGVSQPMVSISLKKLRQSLGDELFVHSGSEMIPTARALAFEEPLRNIIQEIRHQILEEAAFDPEREGSVQICLSDIGELEFVPNLVRRAQLEAPGMVIRSVVVDPPELARRLESGEVDLAIGYFPDLVSSNFQQQLLFEHRFACMARRGHPDIHDQISMDEFLSLRHVVVEHPTRRRDLFELTLDKAGLSRSVGLYLSNHVTMPFILQDSDLIGTIPRPLANKLAPLCDLQIFEPPLVTAPIVVKPFWHRRYQRSPRHTWLRGIIREISQNKPYLTA</sequence>
<evidence type="ECO:0000256" key="5">
    <source>
        <dbReference type="ARBA" id="ARBA00023163"/>
    </source>
</evidence>
<gene>
    <name evidence="7" type="ORF">SAMN04488557_3850</name>
</gene>
<dbReference type="SUPFAM" id="SSF53850">
    <property type="entry name" value="Periplasmic binding protein-like II"/>
    <property type="match status" value="1"/>
</dbReference>
<proteinExistence type="inferred from homology"/>
<protein>
    <submittedName>
        <fullName evidence="7">DNA-binding transcriptional regulator, LysR family</fullName>
    </submittedName>
</protein>
<dbReference type="PANTHER" id="PTHR30118">
    <property type="entry name" value="HTH-TYPE TRANSCRIPTIONAL REGULATOR LEUO-RELATED"/>
    <property type="match status" value="1"/>
</dbReference>
<dbReference type="Gene3D" id="3.40.190.10">
    <property type="entry name" value="Periplasmic binding protein-like II"/>
    <property type="match status" value="2"/>
</dbReference>
<feature type="domain" description="HTH lysR-type" evidence="6">
    <location>
        <begin position="7"/>
        <end position="64"/>
    </location>
</feature>
<keyword evidence="5" id="KW-0804">Transcription</keyword>
<dbReference type="AlphaFoldDB" id="A0A1I7NVV1"/>
<dbReference type="EMBL" id="FPCH01000004">
    <property type="protein sequence ID" value="SFV38790.1"/>
    <property type="molecule type" value="Genomic_DNA"/>
</dbReference>